<evidence type="ECO:0000313" key="2">
    <source>
        <dbReference type="EMBL" id="TFD45382.1"/>
    </source>
</evidence>
<dbReference type="AlphaFoldDB" id="A0A4R8ZTY0"/>
<sequence>MPPPDDTEVAASHHQAAPPTCPECELPLEEVTHSYTWEWACINDLCARRFCATFEELTHPDLLIILGQPDCYRCHQRRTMTQVGNQVRFTCPNPRCNELVRLIGAKAAQATKARAAALNKPPDNSTSPPPTEPALPLNAPPPLSLVEPRDSTTPVTASGRNQTPHRDEPHARPRHLHAVPPLPTV</sequence>
<name>A0A4R8ZTY0_9MICO</name>
<protein>
    <submittedName>
        <fullName evidence="2">Uncharacterized protein</fullName>
    </submittedName>
</protein>
<keyword evidence="3" id="KW-1185">Reference proteome</keyword>
<dbReference type="RefSeq" id="WP_134521068.1">
    <property type="nucleotide sequence ID" value="NZ_SOHE01000085.1"/>
</dbReference>
<feature type="region of interest" description="Disordered" evidence="1">
    <location>
        <begin position="113"/>
        <end position="185"/>
    </location>
</feature>
<dbReference type="EMBL" id="SOHE01000085">
    <property type="protein sequence ID" value="TFD45382.1"/>
    <property type="molecule type" value="Genomic_DNA"/>
</dbReference>
<evidence type="ECO:0000313" key="3">
    <source>
        <dbReference type="Proteomes" id="UP000297447"/>
    </source>
</evidence>
<accession>A0A4R8ZTY0</accession>
<comment type="caution">
    <text evidence="2">The sequence shown here is derived from an EMBL/GenBank/DDBJ whole genome shotgun (WGS) entry which is preliminary data.</text>
</comment>
<dbReference type="OrthoDB" id="5126264at2"/>
<dbReference type="Proteomes" id="UP000297447">
    <property type="component" value="Unassembled WGS sequence"/>
</dbReference>
<feature type="compositionally biased region" description="Polar residues" evidence="1">
    <location>
        <begin position="151"/>
        <end position="162"/>
    </location>
</feature>
<proteinExistence type="predicted"/>
<feature type="compositionally biased region" description="Pro residues" evidence="1">
    <location>
        <begin position="127"/>
        <end position="143"/>
    </location>
</feature>
<gene>
    <name evidence="2" type="ORF">E3T55_18780</name>
</gene>
<organism evidence="2 3">
    <name type="scientific">Cryobacterium frigoriphilum</name>
    <dbReference type="NCBI Taxonomy" id="1259150"/>
    <lineage>
        <taxon>Bacteria</taxon>
        <taxon>Bacillati</taxon>
        <taxon>Actinomycetota</taxon>
        <taxon>Actinomycetes</taxon>
        <taxon>Micrococcales</taxon>
        <taxon>Microbacteriaceae</taxon>
        <taxon>Cryobacterium</taxon>
    </lineage>
</organism>
<reference evidence="2 3" key="1">
    <citation type="submission" date="2019-03" db="EMBL/GenBank/DDBJ databases">
        <title>Genomics of glacier-inhabiting Cryobacterium strains.</title>
        <authorList>
            <person name="Liu Q."/>
            <person name="Xin Y.-H."/>
        </authorList>
    </citation>
    <scope>NUCLEOTIDE SEQUENCE [LARGE SCALE GENOMIC DNA]</scope>
    <source>
        <strain evidence="2 3">Hh14</strain>
    </source>
</reference>
<evidence type="ECO:0000256" key="1">
    <source>
        <dbReference type="SAM" id="MobiDB-lite"/>
    </source>
</evidence>